<dbReference type="Proteomes" id="UP001286376">
    <property type="component" value="Unassembled WGS sequence"/>
</dbReference>
<evidence type="ECO:0000313" key="6">
    <source>
        <dbReference type="Proteomes" id="UP001286376"/>
    </source>
</evidence>
<dbReference type="InterPro" id="IPR016176">
    <property type="entry name" value="Cbl-dep_enz_cat"/>
</dbReference>
<dbReference type="Proteomes" id="UP000245980">
    <property type="component" value="Unassembled WGS sequence"/>
</dbReference>
<evidence type="ECO:0000259" key="1">
    <source>
        <dbReference type="Pfam" id="PF02286"/>
    </source>
</evidence>
<accession>A0A317GC79</accession>
<dbReference type="AlphaFoldDB" id="A0A317GC79"/>
<evidence type="ECO:0000313" key="5">
    <source>
        <dbReference type="Proteomes" id="UP000245980"/>
    </source>
</evidence>
<reference evidence="4" key="2">
    <citation type="submission" date="2018-05" db="EMBL/GenBank/DDBJ databases">
        <authorList>
            <person name="Peng X.Y."/>
            <person name="Xu Y.F."/>
            <person name="Luo D."/>
            <person name="Yu J."/>
            <person name="Gu J.Y."/>
        </authorList>
    </citation>
    <scope>NUCLEOTIDE SEQUENCE</scope>
    <source>
        <strain evidence="4">LR10</strain>
        <strain evidence="3">LR9</strain>
    </source>
</reference>
<protein>
    <submittedName>
        <fullName evidence="4">Propanediol dehydratase</fullName>
    </submittedName>
    <submittedName>
        <fullName evidence="2">Propanediol/glycerol family dehydratase large subunit</fullName>
    </submittedName>
</protein>
<reference evidence="2 6" key="3">
    <citation type="journal article" date="2022" name="Front. Cell. Infect. Microbiol.">
        <title>The probiotic and immunomodulation effects of Limosilactobacillus reuteri RGW1 isolated from calf feces.</title>
        <authorList>
            <person name="Huang K."/>
            <person name="Shi W."/>
            <person name="Yang B."/>
            <person name="Wang J."/>
        </authorList>
    </citation>
    <scope>NUCLEOTIDE SEQUENCE [LARGE SCALE GENOMIC DNA]</scope>
    <source>
        <strain evidence="2 6">RGW1</strain>
    </source>
</reference>
<dbReference type="Pfam" id="PF02286">
    <property type="entry name" value="Dehydratase_LU"/>
    <property type="match status" value="1"/>
</dbReference>
<name>A0A317GC79_LIMRT</name>
<dbReference type="GO" id="GO:0016836">
    <property type="term" value="F:hydro-lyase activity"/>
    <property type="evidence" value="ECO:0007669"/>
    <property type="project" value="InterPro"/>
</dbReference>
<feature type="domain" description="Diol/glycerol dehydratase large subunit" evidence="1">
    <location>
        <begin position="2"/>
        <end position="554"/>
    </location>
</feature>
<dbReference type="InterPro" id="IPR036999">
    <property type="entry name" value="Diol/glycerol_deHase_lsu_sf"/>
</dbReference>
<dbReference type="NCBIfam" id="NF011979">
    <property type="entry name" value="PRK15444.1"/>
    <property type="match status" value="1"/>
</dbReference>
<dbReference type="EMBL" id="JAOTNP010000009">
    <property type="protein sequence ID" value="MDV8946267.1"/>
    <property type="molecule type" value="Genomic_DNA"/>
</dbReference>
<dbReference type="SUPFAM" id="SSF51703">
    <property type="entry name" value="Cobalamin (vitamin B12)-dependent enzymes"/>
    <property type="match status" value="1"/>
</dbReference>
<dbReference type="InterPro" id="IPR003206">
    <property type="entry name" value="Diol/glycerol_deHydtase_lsu"/>
</dbReference>
<evidence type="ECO:0000313" key="2">
    <source>
        <dbReference type="EMBL" id="MDV8946267.1"/>
    </source>
</evidence>
<dbReference type="RefSeq" id="WP_109883691.1">
    <property type="nucleotide sequence ID" value="NZ_CP049760.1"/>
</dbReference>
<dbReference type="Gene3D" id="3.20.20.350">
    <property type="entry name" value="Diol/glycerol dehydratase, large subunit"/>
    <property type="match status" value="1"/>
</dbReference>
<evidence type="ECO:0000313" key="3">
    <source>
        <dbReference type="EMBL" id="PWT38104.1"/>
    </source>
</evidence>
<reference evidence="2" key="4">
    <citation type="submission" date="2022-08" db="EMBL/GenBank/DDBJ databases">
        <authorList>
            <person name="Huang K."/>
        </authorList>
    </citation>
    <scope>NUCLEOTIDE SEQUENCE</scope>
    <source>
        <strain evidence="2">RGW1</strain>
    </source>
</reference>
<organism evidence="4 5">
    <name type="scientific">Limosilactobacillus reuteri</name>
    <name type="common">Lactobacillus reuteri</name>
    <dbReference type="NCBI Taxonomy" id="1598"/>
    <lineage>
        <taxon>Bacteria</taxon>
        <taxon>Bacillati</taxon>
        <taxon>Bacillota</taxon>
        <taxon>Bacilli</taxon>
        <taxon>Lactobacillales</taxon>
        <taxon>Lactobacillaceae</taxon>
        <taxon>Limosilactobacillus</taxon>
    </lineage>
</organism>
<dbReference type="Proteomes" id="UP000245735">
    <property type="component" value="Unassembled WGS sequence"/>
</dbReference>
<dbReference type="EMBL" id="QGHV01000008">
    <property type="protein sequence ID" value="PWT38104.1"/>
    <property type="molecule type" value="Genomic_DNA"/>
</dbReference>
<evidence type="ECO:0000313" key="4">
    <source>
        <dbReference type="EMBL" id="PWT42957.1"/>
    </source>
</evidence>
<proteinExistence type="predicted"/>
<reference evidence="4 5" key="1">
    <citation type="journal article" date="2018" name="Front. Microbiol.">
        <title>Comparative Genomics of the Herbivore Gut Symbiont Lactobacillus reuteri Reveals Genetic Diversity and Lifestyle Adaptation.</title>
        <authorList>
            <person name="Zhao J."/>
        </authorList>
    </citation>
    <scope>NUCLEOTIDE SEQUENCE [LARGE SCALE GENOMIC DNA]</scope>
    <source>
        <strain evidence="4 5">LR10</strain>
        <strain evidence="3">LR9</strain>
    </source>
</reference>
<gene>
    <name evidence="4" type="primary">pduC</name>
    <name evidence="4" type="ORF">DKZ22_02185</name>
    <name evidence="3" type="ORF">DKZ35_02470</name>
    <name evidence="2" type="ORF">NX099_02425</name>
</gene>
<dbReference type="GO" id="GO:0031419">
    <property type="term" value="F:cobalamin binding"/>
    <property type="evidence" value="ECO:0007669"/>
    <property type="project" value="InterPro"/>
</dbReference>
<dbReference type="EMBL" id="QGHT01000005">
    <property type="protein sequence ID" value="PWT42957.1"/>
    <property type="molecule type" value="Genomic_DNA"/>
</dbReference>
<comment type="caution">
    <text evidence="4">The sequence shown here is derived from an EMBL/GenBank/DDBJ whole genome shotgun (WGS) entry which is preliminary data.</text>
</comment>
<dbReference type="PIRSF" id="PIRSF018507">
    <property type="entry name" value="Prpndl_dhdrts_lg"/>
    <property type="match status" value="1"/>
</dbReference>
<sequence length="558" mass="62088">MKRQKRFEELEKRPIHQDTFVKEWPEEGFVAMMGPNDPKPSVKVENGKIVEMDGKKLEDFDLIDLYIAKYGINIDNVEKVMNIDSTKIARMLVDPNVSRDEIIEITSALTPAKAEEIISKLDFGEMIMAIKKMRPRRKPDNQCHVTNTVDNPVQIAADAADAALRGFPEQETTTAVARYAPFNAISILIGAQTGRPGVLTQCSVEEATELQLGMRGFTAYAETISVYGTDRVFTDGDDTPWSKGFLASCYASRGLKMRFTSGAGSEVLMGYPEGKSMLYLEARCILLTKASGVQGLQNGAVSCIEIPGAVPNGIREVLGENLLCMMCDIECASGCDQAYSHSDMRRTERFIGQFIAGTDYINSGYSSTPNYDNTFAGSNTDAMDYDDMYVMERDLGQYYGIHPVKEETIIKARNKAAKALQAVFEDLGLPKITDEEVEAATYANTHDDMPKRDMVADMKAAQDMMDRGITAIDIIKALYNHGFKDVAEAILNLQKQKVVGDYLQTSSIFDKDWNVTSAVNDGNDYQGPGTGYRLYEDKEEWDRIKDLPFALDPEHLEL</sequence>